<name>A0A4Z1NQU1_9PEZI</name>
<dbReference type="AlphaFoldDB" id="A0A4Z1NQU1"/>
<evidence type="ECO:0000259" key="1">
    <source>
        <dbReference type="Pfam" id="PF12680"/>
    </source>
</evidence>
<dbReference type="InterPro" id="IPR032710">
    <property type="entry name" value="NTF2-like_dom_sf"/>
</dbReference>
<gene>
    <name evidence="2" type="ORF">E6O75_ATG09963</name>
</gene>
<dbReference type="SUPFAM" id="SSF54427">
    <property type="entry name" value="NTF2-like"/>
    <property type="match status" value="1"/>
</dbReference>
<protein>
    <recommendedName>
        <fullName evidence="1">SnoaL-like domain-containing protein</fullName>
    </recommendedName>
</protein>
<dbReference type="Proteomes" id="UP000298493">
    <property type="component" value="Unassembled WGS sequence"/>
</dbReference>
<evidence type="ECO:0000313" key="3">
    <source>
        <dbReference type="Proteomes" id="UP000298493"/>
    </source>
</evidence>
<keyword evidence="3" id="KW-1185">Reference proteome</keyword>
<dbReference type="Gene3D" id="3.10.450.50">
    <property type="match status" value="1"/>
</dbReference>
<feature type="domain" description="SnoaL-like" evidence="1">
    <location>
        <begin position="24"/>
        <end position="137"/>
    </location>
</feature>
<accession>A0A4Z1NQU1</accession>
<proteinExistence type="predicted"/>
<comment type="caution">
    <text evidence="2">The sequence shown here is derived from an EMBL/GenBank/DDBJ whole genome shotgun (WGS) entry which is preliminary data.</text>
</comment>
<organism evidence="2 3">
    <name type="scientific">Venturia nashicola</name>
    <dbReference type="NCBI Taxonomy" id="86259"/>
    <lineage>
        <taxon>Eukaryota</taxon>
        <taxon>Fungi</taxon>
        <taxon>Dikarya</taxon>
        <taxon>Ascomycota</taxon>
        <taxon>Pezizomycotina</taxon>
        <taxon>Dothideomycetes</taxon>
        <taxon>Pleosporomycetidae</taxon>
        <taxon>Venturiales</taxon>
        <taxon>Venturiaceae</taxon>
        <taxon>Venturia</taxon>
    </lineage>
</organism>
<sequence length="147" mass="17403">MASLTSYIQKQNHEEHQHISARLDDYIKAYSSGNAEAMMKFYHPTNFVYQDLSTNNPAIERQEFEDQYKRTFASMHDFNIKTLSVHGHKDFTAWEWEIICRPAIEAETGMKLSKEEATEKRLVGCTLMWWEDDLIVRNHDYVHLKET</sequence>
<reference evidence="2 3" key="1">
    <citation type="submission" date="2019-04" db="EMBL/GenBank/DDBJ databases">
        <title>High contiguity whole genome sequence and gene annotation resource for two Venturia nashicola isolates.</title>
        <authorList>
            <person name="Prokchorchik M."/>
            <person name="Won K."/>
            <person name="Lee Y."/>
            <person name="Choi E.D."/>
            <person name="Segonzac C."/>
            <person name="Sohn K.H."/>
        </authorList>
    </citation>
    <scope>NUCLEOTIDE SEQUENCE [LARGE SCALE GENOMIC DNA]</scope>
    <source>
        <strain evidence="2 3">PRI2</strain>
    </source>
</reference>
<evidence type="ECO:0000313" key="2">
    <source>
        <dbReference type="EMBL" id="TID12798.1"/>
    </source>
</evidence>
<dbReference type="EMBL" id="SNSC02000033">
    <property type="protein sequence ID" value="TID12798.1"/>
    <property type="molecule type" value="Genomic_DNA"/>
</dbReference>
<dbReference type="OrthoDB" id="5305593at2759"/>
<dbReference type="InterPro" id="IPR037401">
    <property type="entry name" value="SnoaL-like"/>
</dbReference>
<dbReference type="Pfam" id="PF12680">
    <property type="entry name" value="SnoaL_2"/>
    <property type="match status" value="1"/>
</dbReference>